<accession>A0A2K3P0X6</accession>
<evidence type="ECO:0000313" key="3">
    <source>
        <dbReference type="EMBL" id="PNY08893.1"/>
    </source>
</evidence>
<protein>
    <submittedName>
        <fullName evidence="3">Uncharacterized protein</fullName>
    </submittedName>
</protein>
<comment type="caution">
    <text evidence="3">The sequence shown here is derived from an EMBL/GenBank/DDBJ whole genome shotgun (WGS) entry which is preliminary data.</text>
</comment>
<dbReference type="EMBL" id="ASHM01016919">
    <property type="protein sequence ID" value="PNX98686.1"/>
    <property type="molecule type" value="Genomic_DNA"/>
</dbReference>
<name>A0A2K3P0X6_TRIPR</name>
<organism evidence="3 4">
    <name type="scientific">Trifolium pratense</name>
    <name type="common">Red clover</name>
    <dbReference type="NCBI Taxonomy" id="57577"/>
    <lineage>
        <taxon>Eukaryota</taxon>
        <taxon>Viridiplantae</taxon>
        <taxon>Streptophyta</taxon>
        <taxon>Embryophyta</taxon>
        <taxon>Tracheophyta</taxon>
        <taxon>Spermatophyta</taxon>
        <taxon>Magnoliopsida</taxon>
        <taxon>eudicotyledons</taxon>
        <taxon>Gunneridae</taxon>
        <taxon>Pentapetalae</taxon>
        <taxon>rosids</taxon>
        <taxon>fabids</taxon>
        <taxon>Fabales</taxon>
        <taxon>Fabaceae</taxon>
        <taxon>Papilionoideae</taxon>
        <taxon>50 kb inversion clade</taxon>
        <taxon>NPAAA clade</taxon>
        <taxon>Hologalegina</taxon>
        <taxon>IRL clade</taxon>
        <taxon>Trifolieae</taxon>
        <taxon>Trifolium</taxon>
    </lineage>
</organism>
<dbReference type="AlphaFoldDB" id="A0A2K3P0X6"/>
<dbReference type="Proteomes" id="UP000236291">
    <property type="component" value="Unassembled WGS sequence"/>
</dbReference>
<proteinExistence type="predicted"/>
<reference evidence="3 4" key="2">
    <citation type="journal article" date="2017" name="Front. Plant Sci.">
        <title>Gene Classification and Mining of Molecular Markers Useful in Red Clover (Trifolium pratense) Breeding.</title>
        <authorList>
            <person name="Istvanek J."/>
            <person name="Dluhosova J."/>
            <person name="Dluhos P."/>
            <person name="Patkova L."/>
            <person name="Nedelnik J."/>
            <person name="Repkova J."/>
        </authorList>
    </citation>
    <scope>NUCLEOTIDE SEQUENCE [LARGE SCALE GENOMIC DNA]</scope>
    <source>
        <strain evidence="4">cv. Tatra</strain>
        <tissue evidence="3">Young leaves</tissue>
    </source>
</reference>
<dbReference type="EMBL" id="ASHM01022175">
    <property type="protein sequence ID" value="PNY03075.1"/>
    <property type="molecule type" value="Genomic_DNA"/>
</dbReference>
<sequence>MSLKYCLRSKKRSASCLVVGVPTCEAEEWFLDCGQEVE</sequence>
<evidence type="ECO:0000313" key="2">
    <source>
        <dbReference type="EMBL" id="PNY03075.1"/>
    </source>
</evidence>
<reference evidence="3 4" key="1">
    <citation type="journal article" date="2014" name="Am. J. Bot.">
        <title>Genome assembly and annotation for red clover (Trifolium pratense; Fabaceae).</title>
        <authorList>
            <person name="Istvanek J."/>
            <person name="Jaros M."/>
            <person name="Krenek A."/>
            <person name="Repkova J."/>
        </authorList>
    </citation>
    <scope>NUCLEOTIDE SEQUENCE [LARGE SCALE GENOMIC DNA]</scope>
    <source>
        <strain evidence="4">cv. Tatra</strain>
        <tissue evidence="3">Young leaves</tissue>
    </source>
</reference>
<evidence type="ECO:0000313" key="4">
    <source>
        <dbReference type="Proteomes" id="UP000236291"/>
    </source>
</evidence>
<gene>
    <name evidence="3" type="ORF">L195_g005431</name>
    <name evidence="1" type="ORF">L195_g021941</name>
    <name evidence="2" type="ORF">L195_g026398</name>
</gene>
<evidence type="ECO:0000313" key="1">
    <source>
        <dbReference type="EMBL" id="PNX98686.1"/>
    </source>
</evidence>
<dbReference type="EMBL" id="ASHM01002800">
    <property type="protein sequence ID" value="PNY08893.1"/>
    <property type="molecule type" value="Genomic_DNA"/>
</dbReference>